<evidence type="ECO:0000256" key="1">
    <source>
        <dbReference type="SAM" id="SignalP"/>
    </source>
</evidence>
<keyword evidence="1" id="KW-0732">Signal</keyword>
<protein>
    <submittedName>
        <fullName evidence="2">Uncharacterized protein</fullName>
    </submittedName>
</protein>
<evidence type="ECO:0000313" key="3">
    <source>
        <dbReference type="Proteomes" id="UP001500552"/>
    </source>
</evidence>
<feature type="signal peptide" evidence="1">
    <location>
        <begin position="1"/>
        <end position="20"/>
    </location>
</feature>
<organism evidence="2 3">
    <name type="scientific">Pontibacter saemangeumensis</name>
    <dbReference type="NCBI Taxonomy" id="1084525"/>
    <lineage>
        <taxon>Bacteria</taxon>
        <taxon>Pseudomonadati</taxon>
        <taxon>Bacteroidota</taxon>
        <taxon>Cytophagia</taxon>
        <taxon>Cytophagales</taxon>
        <taxon>Hymenobacteraceae</taxon>
        <taxon>Pontibacter</taxon>
    </lineage>
</organism>
<gene>
    <name evidence="2" type="ORF">GCM10023188_27470</name>
</gene>
<accession>A0ABP8LU34</accession>
<evidence type="ECO:0000313" key="2">
    <source>
        <dbReference type="EMBL" id="GAA4435460.1"/>
    </source>
</evidence>
<proteinExistence type="predicted"/>
<keyword evidence="3" id="KW-1185">Reference proteome</keyword>
<sequence>MKRTILSAIITLLCLSGVKANDLNTDLVELAKIYRNFMFRNSPTESTYRQLEGIKSAELANSARFIKETITGKNRLAETEFLRVPDEETLKFVYIIRRINWNIREEKPRDNTALIAELTEKDIPRYELIDSYYDMLFSGVGNKNQPFNLSGTNFTVSDYNLQDDTEKGIFFLKAMELCGTVIWGYMNIVNPPNHKAALENIEKYPRFNGQPYFQYLDFGFPDFEMEVEEGKGMESYKAYYINKYYDTLLSHLAVLGQKKKDKERRRDLMLGSILKEKNYYGYSRRRSELEALFTTVEGNS</sequence>
<comment type="caution">
    <text evidence="2">The sequence shown here is derived from an EMBL/GenBank/DDBJ whole genome shotgun (WGS) entry which is preliminary data.</text>
</comment>
<reference evidence="3" key="1">
    <citation type="journal article" date="2019" name="Int. J. Syst. Evol. Microbiol.">
        <title>The Global Catalogue of Microorganisms (GCM) 10K type strain sequencing project: providing services to taxonomists for standard genome sequencing and annotation.</title>
        <authorList>
            <consortium name="The Broad Institute Genomics Platform"/>
            <consortium name="The Broad Institute Genome Sequencing Center for Infectious Disease"/>
            <person name="Wu L."/>
            <person name="Ma J."/>
        </authorList>
    </citation>
    <scope>NUCLEOTIDE SEQUENCE [LARGE SCALE GENOMIC DNA]</scope>
    <source>
        <strain evidence="3">JCM 17926</strain>
    </source>
</reference>
<name>A0ABP8LU34_9BACT</name>
<dbReference type="EMBL" id="BAABHC010000015">
    <property type="protein sequence ID" value="GAA4435460.1"/>
    <property type="molecule type" value="Genomic_DNA"/>
</dbReference>
<feature type="chain" id="PRO_5047241087" evidence="1">
    <location>
        <begin position="21"/>
        <end position="300"/>
    </location>
</feature>
<dbReference type="Proteomes" id="UP001500552">
    <property type="component" value="Unassembled WGS sequence"/>
</dbReference>
<dbReference type="RefSeq" id="WP_345159870.1">
    <property type="nucleotide sequence ID" value="NZ_BAABHC010000015.1"/>
</dbReference>